<dbReference type="Gene3D" id="3.40.830.10">
    <property type="entry name" value="LigB-like"/>
    <property type="match status" value="1"/>
</dbReference>
<accession>A0ABW5WD38</accession>
<evidence type="ECO:0000313" key="2">
    <source>
        <dbReference type="Proteomes" id="UP001597478"/>
    </source>
</evidence>
<dbReference type="SUPFAM" id="SSF53213">
    <property type="entry name" value="LigB-like"/>
    <property type="match status" value="1"/>
</dbReference>
<dbReference type="EMBL" id="JBHUOF010000030">
    <property type="protein sequence ID" value="MFD2801436.1"/>
    <property type="molecule type" value="Genomic_DNA"/>
</dbReference>
<keyword evidence="2" id="KW-1185">Reference proteome</keyword>
<dbReference type="RefSeq" id="WP_377388092.1">
    <property type="nucleotide sequence ID" value="NZ_JBHSAN010000010.1"/>
</dbReference>
<protein>
    <recommendedName>
        <fullName evidence="3">Catalytic LigB subunit of aromatic ring-opening dioxygenase</fullName>
    </recommendedName>
</protein>
<proteinExistence type="predicted"/>
<evidence type="ECO:0000313" key="1">
    <source>
        <dbReference type="EMBL" id="MFD2801436.1"/>
    </source>
</evidence>
<gene>
    <name evidence="1" type="ORF">ACFS2C_18770</name>
</gene>
<comment type="caution">
    <text evidence="1">The sequence shown here is derived from an EMBL/GenBank/DDBJ whole genome shotgun (WGS) entry which is preliminary data.</text>
</comment>
<sequence length="233" mass="24016">MISRAAVVPAPPLLVPELVPGLVSFTAEVRAAAVAAAARLPSQWIAVGAAPEPGTVEPHRRGTFRGFGVDVVVSLSREGDTGTPEDLPLPALLAGWLREQAGAESVRVELVAEDASSADCVAMGEKLAEVAEEAGLLVLGDGSARHDTAPPGWSDERAAGFDAAIGTALGGPDPQALLDVDLAVAAELAVRGRAPWQVLAGFARARANAWRGELLYSRAPRGVAYHVAVWEAA</sequence>
<name>A0ABW5WD38_9PSEU</name>
<reference evidence="2" key="1">
    <citation type="journal article" date="2019" name="Int. J. Syst. Evol. Microbiol.">
        <title>The Global Catalogue of Microorganisms (GCM) 10K type strain sequencing project: providing services to taxonomists for standard genome sequencing and annotation.</title>
        <authorList>
            <consortium name="The Broad Institute Genomics Platform"/>
            <consortium name="The Broad Institute Genome Sequencing Center for Infectious Disease"/>
            <person name="Wu L."/>
            <person name="Ma J."/>
        </authorList>
    </citation>
    <scope>NUCLEOTIDE SEQUENCE [LARGE SCALE GENOMIC DNA]</scope>
    <source>
        <strain evidence="2">IBRC-M 10906</strain>
    </source>
</reference>
<organism evidence="1 2">
    <name type="scientific">Prauserella oleivorans</name>
    <dbReference type="NCBI Taxonomy" id="1478153"/>
    <lineage>
        <taxon>Bacteria</taxon>
        <taxon>Bacillati</taxon>
        <taxon>Actinomycetota</taxon>
        <taxon>Actinomycetes</taxon>
        <taxon>Pseudonocardiales</taxon>
        <taxon>Pseudonocardiaceae</taxon>
        <taxon>Prauserella</taxon>
    </lineage>
</organism>
<evidence type="ECO:0008006" key="3">
    <source>
        <dbReference type="Google" id="ProtNLM"/>
    </source>
</evidence>
<dbReference type="Proteomes" id="UP001597478">
    <property type="component" value="Unassembled WGS sequence"/>
</dbReference>